<proteinExistence type="predicted"/>
<dbReference type="Gene3D" id="3.20.20.80">
    <property type="entry name" value="Glycosidases"/>
    <property type="match status" value="1"/>
</dbReference>
<sequence length="683" mass="72852">MPADSSLWEDISEFQKRDGTKYVFIHHIVGNTYNYTVDTWKSDIAAIQSKRIDAIALNYGSDYWETTQLTNAYTAASELGTDMKLFLSLDFSSLDCSTSTSISTINTYASHTNQFTVNGKPLISSFSGSCLGNSGWASIKSSTNGYLMPFLSGLEGSFSSWTSLDSWLCWDCAWPSGDTDANLDTDDYYMSDQGLGTKFATTVSPWFFTHYSSKNWYYRGDDFLFNKRWDLLIGIRSELTFVEMLTWNDYGESHYMGPIDGEAPTGTYWIYGFPHAAWFDMSEYYITAFKTGAYPSITQDVIYFWARPHPALAIATSDSLGHPSNYTDAIDAVWAAVFATSTGTVTLKSGTNTASYSVTSGVNTVTVAQATGTMAVNMVRNGQTIINYTPTGFTFVATPTSYNYNAWVGAATATSVSTSSTSTSTSTTTTRTTSTTTTTTSTSSSSIATSSGYTLLGCIKDSSSARAVVGKAISSTSMTIGYCASQCAGYTYFGVDYQCFCGNSYTSNGNTGTFVSTSYCSTACYANSSQLCGGTGYMDLYQLTVSATTSTSTSTSAAYTSTSTSAPTTSHSTTSTSPLTSASSTATTSGYIGCIADSSSARAITGAAYSVQGKMTPAYCKGLCSGYTYAGVEYSYQCFCGDSYTNNGRGTIVSGAYCNSACSGNSTEMCGGTGYMGVYTVSS</sequence>
<evidence type="ECO:0000256" key="2">
    <source>
        <dbReference type="SAM" id="MobiDB-lite"/>
    </source>
</evidence>
<feature type="region of interest" description="Disordered" evidence="2">
    <location>
        <begin position="559"/>
        <end position="586"/>
    </location>
</feature>
<dbReference type="InterPro" id="IPR051589">
    <property type="entry name" value="Sialate-O-sulfotransferase"/>
</dbReference>
<evidence type="ECO:0000313" key="4">
    <source>
        <dbReference type="EMBL" id="KIY46772.1"/>
    </source>
</evidence>
<name>A0A0D7A6X1_9AGAR</name>
<accession>A0A0D7A6X1</accession>
<evidence type="ECO:0000259" key="3">
    <source>
        <dbReference type="PROSITE" id="PS51212"/>
    </source>
</evidence>
<reference evidence="4 5" key="1">
    <citation type="journal article" date="2015" name="Fungal Genet. Biol.">
        <title>Evolution of novel wood decay mechanisms in Agaricales revealed by the genome sequences of Fistulina hepatica and Cylindrobasidium torrendii.</title>
        <authorList>
            <person name="Floudas D."/>
            <person name="Held B.W."/>
            <person name="Riley R."/>
            <person name="Nagy L.G."/>
            <person name="Koehler G."/>
            <person name="Ransdell A.S."/>
            <person name="Younus H."/>
            <person name="Chow J."/>
            <person name="Chiniquy J."/>
            <person name="Lipzen A."/>
            <person name="Tritt A."/>
            <person name="Sun H."/>
            <person name="Haridas S."/>
            <person name="LaButti K."/>
            <person name="Ohm R.A."/>
            <person name="Kues U."/>
            <person name="Blanchette R.A."/>
            <person name="Grigoriev I.V."/>
            <person name="Minto R.E."/>
            <person name="Hibbett D.S."/>
        </authorList>
    </citation>
    <scope>NUCLEOTIDE SEQUENCE [LARGE SCALE GENOMIC DNA]</scope>
    <source>
        <strain evidence="4 5">ATCC 64428</strain>
    </source>
</reference>
<dbReference type="Pfam" id="PF03659">
    <property type="entry name" value="Glyco_hydro_71"/>
    <property type="match status" value="1"/>
</dbReference>
<dbReference type="SMART" id="SM00321">
    <property type="entry name" value="WSC"/>
    <property type="match status" value="2"/>
</dbReference>
<dbReference type="PANTHER" id="PTHR45964:SF5">
    <property type="entry name" value="WSCD FAMILY MEMBER CG9164"/>
    <property type="match status" value="1"/>
</dbReference>
<keyword evidence="5" id="KW-1185">Reference proteome</keyword>
<dbReference type="InterPro" id="IPR005197">
    <property type="entry name" value="Glyco_hydro_71"/>
</dbReference>
<feature type="region of interest" description="Disordered" evidence="2">
    <location>
        <begin position="417"/>
        <end position="443"/>
    </location>
</feature>
<evidence type="ECO:0000256" key="1">
    <source>
        <dbReference type="ARBA" id="ARBA00022737"/>
    </source>
</evidence>
<dbReference type="Pfam" id="PF01822">
    <property type="entry name" value="WSC"/>
    <property type="match status" value="2"/>
</dbReference>
<protein>
    <recommendedName>
        <fullName evidence="3">WSC domain-containing protein</fullName>
    </recommendedName>
</protein>
<dbReference type="GO" id="GO:0051118">
    <property type="term" value="F:glucan endo-1,3-alpha-glucosidase activity"/>
    <property type="evidence" value="ECO:0007669"/>
    <property type="project" value="InterPro"/>
</dbReference>
<feature type="domain" description="WSC" evidence="3">
    <location>
        <begin position="588"/>
        <end position="682"/>
    </location>
</feature>
<gene>
    <name evidence="4" type="ORF">FISHEDRAFT_75298</name>
</gene>
<dbReference type="Proteomes" id="UP000054144">
    <property type="component" value="Unassembled WGS sequence"/>
</dbReference>
<dbReference type="InterPro" id="IPR002889">
    <property type="entry name" value="WSC_carb-bd"/>
</dbReference>
<feature type="domain" description="WSC" evidence="3">
    <location>
        <begin position="452"/>
        <end position="544"/>
    </location>
</feature>
<evidence type="ECO:0000313" key="5">
    <source>
        <dbReference type="Proteomes" id="UP000054144"/>
    </source>
</evidence>
<dbReference type="PROSITE" id="PS51212">
    <property type="entry name" value="WSC"/>
    <property type="match status" value="2"/>
</dbReference>
<keyword evidence="1" id="KW-0677">Repeat</keyword>
<dbReference type="AlphaFoldDB" id="A0A0D7A6X1"/>
<dbReference type="EMBL" id="KN882023">
    <property type="protein sequence ID" value="KIY46772.1"/>
    <property type="molecule type" value="Genomic_DNA"/>
</dbReference>
<dbReference type="CDD" id="cd11577">
    <property type="entry name" value="GH71"/>
    <property type="match status" value="1"/>
</dbReference>
<organism evidence="4 5">
    <name type="scientific">Fistulina hepatica ATCC 64428</name>
    <dbReference type="NCBI Taxonomy" id="1128425"/>
    <lineage>
        <taxon>Eukaryota</taxon>
        <taxon>Fungi</taxon>
        <taxon>Dikarya</taxon>
        <taxon>Basidiomycota</taxon>
        <taxon>Agaricomycotina</taxon>
        <taxon>Agaricomycetes</taxon>
        <taxon>Agaricomycetidae</taxon>
        <taxon>Agaricales</taxon>
        <taxon>Fistulinaceae</taxon>
        <taxon>Fistulina</taxon>
    </lineage>
</organism>
<dbReference type="OrthoDB" id="3257981at2759"/>
<dbReference type="PANTHER" id="PTHR45964">
    <property type="entry name" value="WSCD FAMILY MEMBER CG9164"/>
    <property type="match status" value="1"/>
</dbReference>